<dbReference type="GO" id="GO:0030983">
    <property type="term" value="F:mismatched DNA binding"/>
    <property type="evidence" value="ECO:0007669"/>
    <property type="project" value="InterPro"/>
</dbReference>
<dbReference type="AlphaFoldDB" id="A0A4R6WLL7"/>
<dbReference type="InterPro" id="IPR027417">
    <property type="entry name" value="P-loop_NTPase"/>
</dbReference>
<dbReference type="SUPFAM" id="SSF52540">
    <property type="entry name" value="P-loop containing nucleoside triphosphate hydrolases"/>
    <property type="match status" value="1"/>
</dbReference>
<dbReference type="PANTHER" id="PTHR11361:SF99">
    <property type="entry name" value="DNA MISMATCH REPAIR PROTEIN"/>
    <property type="match status" value="1"/>
</dbReference>
<dbReference type="GO" id="GO:0005829">
    <property type="term" value="C:cytosol"/>
    <property type="evidence" value="ECO:0007669"/>
    <property type="project" value="TreeGrafter"/>
</dbReference>
<evidence type="ECO:0000313" key="6">
    <source>
        <dbReference type="Proteomes" id="UP000295292"/>
    </source>
</evidence>
<keyword evidence="3" id="KW-0238">DNA-binding</keyword>
<evidence type="ECO:0000256" key="2">
    <source>
        <dbReference type="ARBA" id="ARBA00022840"/>
    </source>
</evidence>
<accession>A0A4R6WLL7</accession>
<dbReference type="GO" id="GO:0006298">
    <property type="term" value="P:mismatch repair"/>
    <property type="evidence" value="ECO:0007669"/>
    <property type="project" value="InterPro"/>
</dbReference>
<dbReference type="Proteomes" id="UP000295292">
    <property type="component" value="Unassembled WGS sequence"/>
</dbReference>
<proteinExistence type="predicted"/>
<protein>
    <submittedName>
        <fullName evidence="5">DNA mismatch repair protein MutS</fullName>
    </submittedName>
</protein>
<dbReference type="EMBL" id="SNYV01000003">
    <property type="protein sequence ID" value="TDQ81721.1"/>
    <property type="molecule type" value="Genomic_DNA"/>
</dbReference>
<name>A0A4R6WLL7_9SPHI</name>
<dbReference type="Pfam" id="PF00488">
    <property type="entry name" value="MutS_V"/>
    <property type="match status" value="1"/>
</dbReference>
<dbReference type="GO" id="GO:0140664">
    <property type="term" value="F:ATP-dependent DNA damage sensor activity"/>
    <property type="evidence" value="ECO:0007669"/>
    <property type="project" value="InterPro"/>
</dbReference>
<dbReference type="InterPro" id="IPR045076">
    <property type="entry name" value="MutS"/>
</dbReference>
<keyword evidence="6" id="KW-1185">Reference proteome</keyword>
<dbReference type="SMART" id="SM00534">
    <property type="entry name" value="MUTSac"/>
    <property type="match status" value="1"/>
</dbReference>
<comment type="caution">
    <text evidence="5">The sequence shown here is derived from an EMBL/GenBank/DDBJ whole genome shotgun (WGS) entry which is preliminary data.</text>
</comment>
<dbReference type="RefSeq" id="WP_133582671.1">
    <property type="nucleotide sequence ID" value="NZ_SNYV01000003.1"/>
</dbReference>
<evidence type="ECO:0000259" key="4">
    <source>
        <dbReference type="SMART" id="SM00534"/>
    </source>
</evidence>
<dbReference type="GO" id="GO:0005524">
    <property type="term" value="F:ATP binding"/>
    <property type="evidence" value="ECO:0007669"/>
    <property type="project" value="UniProtKB-KW"/>
</dbReference>
<reference evidence="5 6" key="1">
    <citation type="submission" date="2019-03" db="EMBL/GenBank/DDBJ databases">
        <title>Genomic Encyclopedia of Archaeal and Bacterial Type Strains, Phase II (KMG-II): from individual species to whole genera.</title>
        <authorList>
            <person name="Goeker M."/>
        </authorList>
    </citation>
    <scope>NUCLEOTIDE SEQUENCE [LARGE SCALE GENOMIC DNA]</scope>
    <source>
        <strain evidence="5 6">DSM 28353</strain>
    </source>
</reference>
<dbReference type="OrthoDB" id="1097361at2"/>
<gene>
    <name evidence="5" type="ORF">CLV99_0250</name>
</gene>
<keyword evidence="1" id="KW-0547">Nucleotide-binding</keyword>
<evidence type="ECO:0000256" key="1">
    <source>
        <dbReference type="ARBA" id="ARBA00022741"/>
    </source>
</evidence>
<evidence type="ECO:0000313" key="5">
    <source>
        <dbReference type="EMBL" id="TDQ81721.1"/>
    </source>
</evidence>
<keyword evidence="2" id="KW-0067">ATP-binding</keyword>
<evidence type="ECO:0000256" key="3">
    <source>
        <dbReference type="ARBA" id="ARBA00023125"/>
    </source>
</evidence>
<dbReference type="Gene3D" id="3.40.50.300">
    <property type="entry name" value="P-loop containing nucleotide triphosphate hydrolases"/>
    <property type="match status" value="1"/>
</dbReference>
<dbReference type="PANTHER" id="PTHR11361">
    <property type="entry name" value="DNA MISMATCH REPAIR PROTEIN MUTS FAMILY MEMBER"/>
    <property type="match status" value="1"/>
</dbReference>
<dbReference type="InterPro" id="IPR000432">
    <property type="entry name" value="DNA_mismatch_repair_MutS_C"/>
</dbReference>
<sequence length="428" mass="49451">MTINNTQDLFLLKDILPLFDYTLNPDSKSILERLLQHPLSSVAEIKGRQTILQQIIDSKLLCDEYDYRKIEYIDTHRFLSSFPLEDLNQQDYLQYILKKRKRNTLLGEYQQLIYFLAKIEQQLRENLDIKAFPKHYQEEVRLILNYLQSFRPKHYKSKLAKDKFGYKSIQELNAIVYEKRKNGDTVAFFEKLSLFEAYISISKGICKHDFHFAEIGNNQFQLSGFYHPLLQAPIKNDIDIKNNVVLLTGANMSGKSTLLKAIGLCVYLGHLGLAIPAYSGSIPFYDSISIQINHSDDLKNGYSHFMNEIIKLKDVVLQADSGKRCFAIFDELFKGTNHEDAFAISVKTIIGLQKFKTSTLFISTHIAELKNELDQSPITADAYYIDCQIRDELPVFSYVLKTGWSNLQIGRLLFKKEGLNDLLDLPQR</sequence>
<feature type="domain" description="DNA mismatch repair proteins mutS family" evidence="4">
    <location>
        <begin position="242"/>
        <end position="419"/>
    </location>
</feature>
<organism evidence="5 6">
    <name type="scientific">Sphingobacterium yanglingense</name>
    <dbReference type="NCBI Taxonomy" id="1437280"/>
    <lineage>
        <taxon>Bacteria</taxon>
        <taxon>Pseudomonadati</taxon>
        <taxon>Bacteroidota</taxon>
        <taxon>Sphingobacteriia</taxon>
        <taxon>Sphingobacteriales</taxon>
        <taxon>Sphingobacteriaceae</taxon>
        <taxon>Sphingobacterium</taxon>
    </lineage>
</organism>